<dbReference type="EnsemblMetazoa" id="CPIJ017430-RA">
    <property type="protein sequence ID" value="CPIJ017430-PA"/>
    <property type="gene ID" value="CPIJ017430"/>
</dbReference>
<accession>B0XDC0</accession>
<protein>
    <submittedName>
        <fullName evidence="2 3">Uncharacterized protein</fullName>
    </submittedName>
</protein>
<dbReference type="InParanoid" id="B0XDC0"/>
<dbReference type="AlphaFoldDB" id="B0XDC0"/>
<keyword evidence="4" id="KW-1185">Reference proteome</keyword>
<feature type="region of interest" description="Disordered" evidence="1">
    <location>
        <begin position="120"/>
        <end position="208"/>
    </location>
</feature>
<evidence type="ECO:0000313" key="2">
    <source>
        <dbReference type="EMBL" id="EDS45374.1"/>
    </source>
</evidence>
<dbReference type="KEGG" id="cqu:CpipJ_CPIJ017430"/>
<dbReference type="VEuPathDB" id="VectorBase:CPIJ017430"/>
<proteinExistence type="predicted"/>
<dbReference type="EMBL" id="DS232751">
    <property type="protein sequence ID" value="EDS45374.1"/>
    <property type="molecule type" value="Genomic_DNA"/>
</dbReference>
<evidence type="ECO:0000313" key="4">
    <source>
        <dbReference type="Proteomes" id="UP000002320"/>
    </source>
</evidence>
<sequence length="281" mass="32376">MITPNSGSMPPSCDRVLRLFVNKAAAGCTSRTCNQQESAALRMQCGNQMFLIPVYFKDHTVEVRIHDLPPELPAEKITNTMSQYGKMLTIKSDTWKKFFVGISNGVRVLRMNLDRPIPRRLKIDGCQPNARLTKKKRATKNNTEKDVSAEPNKAGESSSSSTTAKTDDDSNNKKCIKTKRPAEEGENSSSNSNNDQMELENDDDFEVVRSKHERKKMKLTDDQRTNFFYKKWKEAGRKYQEAVDDATKHQALRLQTMYKEKWWQCYQQLRKDGFAKWISMN</sequence>
<evidence type="ECO:0000313" key="3">
    <source>
        <dbReference type="EnsemblMetazoa" id="CPIJ017430-PA"/>
    </source>
</evidence>
<reference evidence="3" key="2">
    <citation type="submission" date="2020-05" db="UniProtKB">
        <authorList>
            <consortium name="EnsemblMetazoa"/>
        </authorList>
    </citation>
    <scope>IDENTIFICATION</scope>
    <source>
        <strain evidence="3">JHB</strain>
    </source>
</reference>
<organism>
    <name type="scientific">Culex quinquefasciatus</name>
    <name type="common">Southern house mosquito</name>
    <name type="synonym">Culex pungens</name>
    <dbReference type="NCBI Taxonomy" id="7176"/>
    <lineage>
        <taxon>Eukaryota</taxon>
        <taxon>Metazoa</taxon>
        <taxon>Ecdysozoa</taxon>
        <taxon>Arthropoda</taxon>
        <taxon>Hexapoda</taxon>
        <taxon>Insecta</taxon>
        <taxon>Pterygota</taxon>
        <taxon>Neoptera</taxon>
        <taxon>Endopterygota</taxon>
        <taxon>Diptera</taxon>
        <taxon>Nematocera</taxon>
        <taxon>Culicoidea</taxon>
        <taxon>Culicidae</taxon>
        <taxon>Culicinae</taxon>
        <taxon>Culicini</taxon>
        <taxon>Culex</taxon>
        <taxon>Culex</taxon>
    </lineage>
</organism>
<reference evidence="2" key="1">
    <citation type="submission" date="2007-03" db="EMBL/GenBank/DDBJ databases">
        <title>Annotation of Culex pipiens quinquefasciatus.</title>
        <authorList>
            <consortium name="The Broad Institute Genome Sequencing Platform"/>
            <person name="Atkinson P.W."/>
            <person name="Hemingway J."/>
            <person name="Christensen B.M."/>
            <person name="Higgs S."/>
            <person name="Kodira C."/>
            <person name="Hannick L."/>
            <person name="Megy K."/>
            <person name="O'Leary S."/>
            <person name="Pearson M."/>
            <person name="Haas B.J."/>
            <person name="Mauceli E."/>
            <person name="Wortman J.R."/>
            <person name="Lee N.H."/>
            <person name="Guigo R."/>
            <person name="Stanke M."/>
            <person name="Alvarado L."/>
            <person name="Amedeo P."/>
            <person name="Antoine C.H."/>
            <person name="Arensburger P."/>
            <person name="Bidwell S.L."/>
            <person name="Crawford M."/>
            <person name="Camaro F."/>
            <person name="Devon K."/>
            <person name="Engels R."/>
            <person name="Hammond M."/>
            <person name="Howarth C."/>
            <person name="Koehrsen M."/>
            <person name="Lawson D."/>
            <person name="Montgomery P."/>
            <person name="Nene V."/>
            <person name="Nusbaum C."/>
            <person name="Puiu D."/>
            <person name="Romero-Severson J."/>
            <person name="Severson D.W."/>
            <person name="Shumway M."/>
            <person name="Sisk P."/>
            <person name="Stolte C."/>
            <person name="Zeng Q."/>
            <person name="Eisenstadt E."/>
            <person name="Fraser-Liggett C."/>
            <person name="Strausberg R."/>
            <person name="Galagan J."/>
            <person name="Birren B."/>
            <person name="Collins F.H."/>
        </authorList>
    </citation>
    <scope>NUCLEOTIDE SEQUENCE [LARGE SCALE GENOMIC DNA]</scope>
    <source>
        <strain evidence="2">JHB</strain>
    </source>
</reference>
<dbReference type="HOGENOM" id="CLU_991291_0_0_1"/>
<evidence type="ECO:0000256" key="1">
    <source>
        <dbReference type="SAM" id="MobiDB-lite"/>
    </source>
</evidence>
<dbReference type="Proteomes" id="UP000002320">
    <property type="component" value="Unassembled WGS sequence"/>
</dbReference>
<gene>
    <name evidence="3" type="primary">6051161</name>
    <name evidence="2" type="ORF">CpipJ_CPIJ017430</name>
</gene>
<name>B0XDC0_CULQU</name>